<evidence type="ECO:0000259" key="11">
    <source>
        <dbReference type="Pfam" id="PF04389"/>
    </source>
</evidence>
<dbReference type="InterPro" id="IPR007484">
    <property type="entry name" value="Peptidase_M28"/>
</dbReference>
<sequence length="542" mass="59706">MLLNYGVLAQLVIAVHGMSIPFVDSYFKSSQSVLAGSIQSTLDDIASISQKQQHVDISKLPPLDSEELQSLINPEDLEYHANVLYNLSKTSIDEFGNPTRVIGSSGHFATINHILSVFNKYHWYYDITVQPFTTVISKIESAKLYLNNEEPANYAGLDLTPPTKNNGEFVNGTLVYIKNQGCEDADYEDLVAAYEKDSSVDYVALIERGVCSFGDKSRKAGKYNAQAAIVFDNEDTDDILHGTLGEPQGGEVPSISIVRSLAKHYIDNFLSQGKTVDVSVAIDSYVKSVVTKNVIAETRFGDKNNIVMAGAHTDSVTAGPGINDDGTGTISLLVLAEQLTKYRPTNAIRLGFWAAEEEGLIGSTYYVEQLTAEENARHRLFLDYDMMASPNYAYQVYDGNNIDNPAGSQEIKDLYIDWYVSQGLNYTLIPFDGRSDYAAFIENNIPGGGIATGAEGIKTPEEVAMFGGEAGEWYDHCYHQLCDDLTNVDYEAWEFNTKLIAHSVATYGFSLDGFPAKKAASEINTQSKETPQFKYRGGNLIF</sequence>
<dbReference type="InterPro" id="IPR045175">
    <property type="entry name" value="M28_fam"/>
</dbReference>
<evidence type="ECO:0000313" key="12">
    <source>
        <dbReference type="EMBL" id="GMM38907.1"/>
    </source>
</evidence>
<keyword evidence="4 9" id="KW-0645">Protease</keyword>
<evidence type="ECO:0000256" key="8">
    <source>
        <dbReference type="ARBA" id="ARBA00022833"/>
    </source>
</evidence>
<dbReference type="Pfam" id="PF04389">
    <property type="entry name" value="Peptidase_M28"/>
    <property type="match status" value="1"/>
</dbReference>
<evidence type="ECO:0000313" key="13">
    <source>
        <dbReference type="Proteomes" id="UP001360560"/>
    </source>
</evidence>
<dbReference type="GO" id="GO:0004177">
    <property type="term" value="F:aminopeptidase activity"/>
    <property type="evidence" value="ECO:0007669"/>
    <property type="project" value="UniProtKB-KW"/>
</dbReference>
<dbReference type="RefSeq" id="XP_064855902.1">
    <property type="nucleotide sequence ID" value="XM_064999830.1"/>
</dbReference>
<keyword evidence="8 9" id="KW-0862">Zinc</keyword>
<feature type="signal peptide" evidence="9">
    <location>
        <begin position="1"/>
        <end position="17"/>
    </location>
</feature>
<feature type="domain" description="PA" evidence="10">
    <location>
        <begin position="170"/>
        <end position="261"/>
    </location>
</feature>
<evidence type="ECO:0000256" key="5">
    <source>
        <dbReference type="ARBA" id="ARBA00022723"/>
    </source>
</evidence>
<dbReference type="GO" id="GO:0006508">
    <property type="term" value="P:proteolysis"/>
    <property type="evidence" value="ECO:0007669"/>
    <property type="project" value="UniProtKB-KW"/>
</dbReference>
<dbReference type="AlphaFoldDB" id="A0AAV5QVI3"/>
<dbReference type="Gene3D" id="3.40.630.10">
    <property type="entry name" value="Zn peptidases"/>
    <property type="match status" value="1"/>
</dbReference>
<name>A0AAV5QVI3_9ASCO</name>
<feature type="chain" id="PRO_5043108266" description="Peptide hydrolase" evidence="9">
    <location>
        <begin position="18"/>
        <end position="542"/>
    </location>
</feature>
<accession>A0AAV5QVI3</accession>
<dbReference type="Pfam" id="PF02225">
    <property type="entry name" value="PA"/>
    <property type="match status" value="1"/>
</dbReference>
<reference evidence="12 13" key="1">
    <citation type="journal article" date="2023" name="Elife">
        <title>Identification of key yeast species and microbe-microbe interactions impacting larval growth of Drosophila in the wild.</title>
        <authorList>
            <person name="Mure A."/>
            <person name="Sugiura Y."/>
            <person name="Maeda R."/>
            <person name="Honda K."/>
            <person name="Sakurai N."/>
            <person name="Takahashi Y."/>
            <person name="Watada M."/>
            <person name="Katoh T."/>
            <person name="Gotoh A."/>
            <person name="Gotoh Y."/>
            <person name="Taniguchi I."/>
            <person name="Nakamura K."/>
            <person name="Hayashi T."/>
            <person name="Katayama T."/>
            <person name="Uemura T."/>
            <person name="Hattori Y."/>
        </authorList>
    </citation>
    <scope>NUCLEOTIDE SEQUENCE [LARGE SCALE GENOMIC DNA]</scope>
    <source>
        <strain evidence="12 13">SC-9</strain>
    </source>
</reference>
<feature type="domain" description="Peptidase M28" evidence="11">
    <location>
        <begin position="293"/>
        <end position="502"/>
    </location>
</feature>
<evidence type="ECO:0000256" key="9">
    <source>
        <dbReference type="RuleBase" id="RU361240"/>
    </source>
</evidence>
<keyword evidence="5 9" id="KW-0479">Metal-binding</keyword>
<comment type="cofactor">
    <cofactor evidence="1">
        <name>Zn(2+)</name>
        <dbReference type="ChEBI" id="CHEBI:29105"/>
    </cofactor>
</comment>
<dbReference type="FunFam" id="3.40.630.10:FF:000093">
    <property type="entry name" value="Peptide hydrolase"/>
    <property type="match status" value="1"/>
</dbReference>
<dbReference type="SUPFAM" id="SSF53187">
    <property type="entry name" value="Zn-dependent exopeptidases"/>
    <property type="match status" value="1"/>
</dbReference>
<dbReference type="InterPro" id="IPR046450">
    <property type="entry name" value="PA_dom_sf"/>
</dbReference>
<keyword evidence="6 9" id="KW-0732">Signal</keyword>
<protein>
    <recommendedName>
        <fullName evidence="9">Peptide hydrolase</fullName>
        <ecNumber evidence="9">3.4.-.-</ecNumber>
    </recommendedName>
</protein>
<dbReference type="SUPFAM" id="SSF52025">
    <property type="entry name" value="PA domain"/>
    <property type="match status" value="1"/>
</dbReference>
<dbReference type="GeneID" id="90076895"/>
<evidence type="ECO:0000256" key="6">
    <source>
        <dbReference type="ARBA" id="ARBA00022729"/>
    </source>
</evidence>
<dbReference type="PANTHER" id="PTHR12147">
    <property type="entry name" value="METALLOPEPTIDASE M28 FAMILY MEMBER"/>
    <property type="match status" value="1"/>
</dbReference>
<dbReference type="CDD" id="cd03876">
    <property type="entry name" value="M28_SGAP_like"/>
    <property type="match status" value="1"/>
</dbReference>
<comment type="similarity">
    <text evidence="2">Belongs to the peptidase M28 family. M28A subfamily.</text>
</comment>
<gene>
    <name evidence="12" type="ORF">DASC09_062460</name>
</gene>
<dbReference type="EC" id="3.4.-.-" evidence="9"/>
<comment type="caution">
    <text evidence="12">The sequence shown here is derived from an EMBL/GenBank/DDBJ whole genome shotgun (WGS) entry which is preliminary data.</text>
</comment>
<keyword evidence="7 9" id="KW-0378">Hydrolase</keyword>
<evidence type="ECO:0000256" key="4">
    <source>
        <dbReference type="ARBA" id="ARBA00022670"/>
    </source>
</evidence>
<keyword evidence="3 12" id="KW-0031">Aminopeptidase</keyword>
<organism evidence="12 13">
    <name type="scientific">Saccharomycopsis crataegensis</name>
    <dbReference type="NCBI Taxonomy" id="43959"/>
    <lineage>
        <taxon>Eukaryota</taxon>
        <taxon>Fungi</taxon>
        <taxon>Dikarya</taxon>
        <taxon>Ascomycota</taxon>
        <taxon>Saccharomycotina</taxon>
        <taxon>Saccharomycetes</taxon>
        <taxon>Saccharomycopsidaceae</taxon>
        <taxon>Saccharomycopsis</taxon>
    </lineage>
</organism>
<dbReference type="InterPro" id="IPR003137">
    <property type="entry name" value="PA_domain"/>
</dbReference>
<dbReference type="InterPro" id="IPR041756">
    <property type="entry name" value="M28_SGAP-like"/>
</dbReference>
<evidence type="ECO:0000259" key="10">
    <source>
        <dbReference type="Pfam" id="PF02225"/>
    </source>
</evidence>
<evidence type="ECO:0000256" key="7">
    <source>
        <dbReference type="ARBA" id="ARBA00022801"/>
    </source>
</evidence>
<evidence type="ECO:0000256" key="3">
    <source>
        <dbReference type="ARBA" id="ARBA00022438"/>
    </source>
</evidence>
<keyword evidence="13" id="KW-1185">Reference proteome</keyword>
<proteinExistence type="inferred from homology"/>
<evidence type="ECO:0000256" key="2">
    <source>
        <dbReference type="ARBA" id="ARBA00005957"/>
    </source>
</evidence>
<dbReference type="PANTHER" id="PTHR12147:SF17">
    <property type="entry name" value="AMINOPEPTIDASE Y"/>
    <property type="match status" value="1"/>
</dbReference>
<dbReference type="GO" id="GO:0046872">
    <property type="term" value="F:metal ion binding"/>
    <property type="evidence" value="ECO:0007669"/>
    <property type="project" value="UniProtKB-KW"/>
</dbReference>
<dbReference type="Proteomes" id="UP001360560">
    <property type="component" value="Unassembled WGS sequence"/>
</dbReference>
<dbReference type="EMBL" id="BTFZ01000020">
    <property type="protein sequence ID" value="GMM38907.1"/>
    <property type="molecule type" value="Genomic_DNA"/>
</dbReference>
<dbReference type="GO" id="GO:0008235">
    <property type="term" value="F:metalloexopeptidase activity"/>
    <property type="evidence" value="ECO:0007669"/>
    <property type="project" value="InterPro"/>
</dbReference>
<dbReference type="Gene3D" id="3.50.30.30">
    <property type="match status" value="1"/>
</dbReference>
<evidence type="ECO:0000256" key="1">
    <source>
        <dbReference type="ARBA" id="ARBA00001947"/>
    </source>
</evidence>